<dbReference type="AlphaFoldDB" id="A0A086CFG8"/>
<name>A0A086CFG8_9CHRO</name>
<dbReference type="Pfam" id="PF03960">
    <property type="entry name" value="ArsC"/>
    <property type="match status" value="1"/>
</dbReference>
<dbReference type="STRING" id="1527444.ucyna2_01255"/>
<accession>A0A086CFG8</accession>
<organism evidence="2 3">
    <name type="scientific">Candidatus Atelocyanobacterium thalassa isolate SIO64986</name>
    <dbReference type="NCBI Taxonomy" id="1527444"/>
    <lineage>
        <taxon>Bacteria</taxon>
        <taxon>Bacillati</taxon>
        <taxon>Cyanobacteriota</taxon>
        <taxon>Cyanophyceae</taxon>
        <taxon>Oscillatoriophycideae</taxon>
        <taxon>Chroococcales</taxon>
        <taxon>Aphanothecaceae</taxon>
        <taxon>Candidatus Atelocyanobacterium</taxon>
        <taxon>Candidatus Atelocyanobacterium thalassae</taxon>
    </lineage>
</organism>
<dbReference type="InterPro" id="IPR036249">
    <property type="entry name" value="Thioredoxin-like_sf"/>
</dbReference>
<dbReference type="EMBL" id="JPSP01000028">
    <property type="protein sequence ID" value="KFF40932.1"/>
    <property type="molecule type" value="Genomic_DNA"/>
</dbReference>
<dbReference type="SUPFAM" id="SSF52833">
    <property type="entry name" value="Thioredoxin-like"/>
    <property type="match status" value="1"/>
</dbReference>
<dbReference type="InterPro" id="IPR006660">
    <property type="entry name" value="Arsenate_reductase-like"/>
</dbReference>
<dbReference type="PANTHER" id="PTHR30041:SF8">
    <property type="entry name" value="PROTEIN YFFB"/>
    <property type="match status" value="1"/>
</dbReference>
<dbReference type="PANTHER" id="PTHR30041">
    <property type="entry name" value="ARSENATE REDUCTASE"/>
    <property type="match status" value="1"/>
</dbReference>
<gene>
    <name evidence="2" type="ORF">ucyna2_01255</name>
</gene>
<proteinExistence type="inferred from homology"/>
<protein>
    <submittedName>
        <fullName evidence="2">Glutaredoxin family protein, arsenate reductase</fullName>
    </submittedName>
</protein>
<dbReference type="PROSITE" id="PS51353">
    <property type="entry name" value="ARSC"/>
    <property type="match status" value="1"/>
</dbReference>
<dbReference type="Proteomes" id="UP000028922">
    <property type="component" value="Unassembled WGS sequence"/>
</dbReference>
<reference evidence="2 3" key="1">
    <citation type="submission" date="2014-08" db="EMBL/GenBank/DDBJ databases">
        <title>Comparative genomics reveals surprising divergence of two closely related strains of uncultivated UCYN-A cyanobacteria.</title>
        <authorList>
            <person name="Bombar D."/>
            <person name="Heller P."/>
            <person name="Sanchez-Baracaldo P."/>
            <person name="Carter B.J."/>
            <person name="Zert J.P."/>
        </authorList>
    </citation>
    <scope>NUCLEOTIDE SEQUENCE [LARGE SCALE GENOMIC DNA]</scope>
</reference>
<evidence type="ECO:0000313" key="2">
    <source>
        <dbReference type="EMBL" id="KFF40932.1"/>
    </source>
</evidence>
<dbReference type="Gene3D" id="3.40.30.10">
    <property type="entry name" value="Glutaredoxin"/>
    <property type="match status" value="1"/>
</dbReference>
<evidence type="ECO:0000256" key="1">
    <source>
        <dbReference type="PROSITE-ProRule" id="PRU01282"/>
    </source>
</evidence>
<dbReference type="eggNOG" id="COG1393">
    <property type="taxonomic scope" value="Bacteria"/>
</dbReference>
<sequence>MAKIIFYEKPGCRNNAKQKNLLITAGHELDVKNILTESWTIDKLYLFFKDLPQTLWFNHSAPRIKSGEIIPKNFTNADGRNILELMVADPLLIRRPLIQVGQTYNAGFEQDTINNWIGLNPIQSSAEDLETCPRTHEEN</sequence>
<comment type="caution">
    <text evidence="2">The sequence shown here is derived from an EMBL/GenBank/DDBJ whole genome shotgun (WGS) entry which is preliminary data.</text>
</comment>
<comment type="similarity">
    <text evidence="1">Belongs to the ArsC family.</text>
</comment>
<evidence type="ECO:0000313" key="3">
    <source>
        <dbReference type="Proteomes" id="UP000028922"/>
    </source>
</evidence>
<dbReference type="PATRIC" id="fig|1527444.3.peg.1196"/>
<dbReference type="NCBIfam" id="TIGR01616">
    <property type="entry name" value="nitro_assoc"/>
    <property type="match status" value="1"/>
</dbReference>
<dbReference type="InterPro" id="IPR006503">
    <property type="entry name" value="Nase-assoc"/>
</dbReference>